<evidence type="ECO:0000256" key="1">
    <source>
        <dbReference type="SAM" id="MobiDB-lite"/>
    </source>
</evidence>
<accession>A0A0E9PT72</accession>
<feature type="region of interest" description="Disordered" evidence="1">
    <location>
        <begin position="1"/>
        <end position="31"/>
    </location>
</feature>
<reference evidence="2" key="1">
    <citation type="submission" date="2014-11" db="EMBL/GenBank/DDBJ databases">
        <authorList>
            <person name="Amaro Gonzalez C."/>
        </authorList>
    </citation>
    <scope>NUCLEOTIDE SEQUENCE</scope>
</reference>
<proteinExistence type="predicted"/>
<reference evidence="2" key="2">
    <citation type="journal article" date="2015" name="Fish Shellfish Immunol.">
        <title>Early steps in the European eel (Anguilla anguilla)-Vibrio vulnificus interaction in the gills: Role of the RtxA13 toxin.</title>
        <authorList>
            <person name="Callol A."/>
            <person name="Pajuelo D."/>
            <person name="Ebbesson L."/>
            <person name="Teles M."/>
            <person name="MacKenzie S."/>
            <person name="Amaro C."/>
        </authorList>
    </citation>
    <scope>NUCLEOTIDE SEQUENCE</scope>
</reference>
<dbReference type="AlphaFoldDB" id="A0A0E9PT72"/>
<sequence>MQEEICSSTDERELTGVCNEAPSSWPTDTPHPIIMRNRLDWIRGWGVTTKGSD</sequence>
<organism evidence="2">
    <name type="scientific">Anguilla anguilla</name>
    <name type="common">European freshwater eel</name>
    <name type="synonym">Muraena anguilla</name>
    <dbReference type="NCBI Taxonomy" id="7936"/>
    <lineage>
        <taxon>Eukaryota</taxon>
        <taxon>Metazoa</taxon>
        <taxon>Chordata</taxon>
        <taxon>Craniata</taxon>
        <taxon>Vertebrata</taxon>
        <taxon>Euteleostomi</taxon>
        <taxon>Actinopterygii</taxon>
        <taxon>Neopterygii</taxon>
        <taxon>Teleostei</taxon>
        <taxon>Anguilliformes</taxon>
        <taxon>Anguillidae</taxon>
        <taxon>Anguilla</taxon>
    </lineage>
</organism>
<protein>
    <submittedName>
        <fullName evidence="2">Uncharacterized protein</fullName>
    </submittedName>
</protein>
<name>A0A0E9PT72_ANGAN</name>
<dbReference type="EMBL" id="GBXM01101100">
    <property type="protein sequence ID" value="JAH07477.1"/>
    <property type="molecule type" value="Transcribed_RNA"/>
</dbReference>
<evidence type="ECO:0000313" key="2">
    <source>
        <dbReference type="EMBL" id="JAH07477.1"/>
    </source>
</evidence>